<dbReference type="InterPro" id="IPR006143">
    <property type="entry name" value="RND_pump_MFP"/>
</dbReference>
<dbReference type="RefSeq" id="WP_157823834.1">
    <property type="nucleotide sequence ID" value="NZ_CP022163.1"/>
</dbReference>
<sequence length="294" mass="31364">MRSTIILVGWIAGGALAGEVPRTSSAPGAAPSGVRASSPALVGVVSATQAVDVFPQVEGRLDALEVHLGEHVEAGQLLASLDTRTRQWELVSRQAQLRAAEAEHRRCVLLLAQAQGALERQRRVREFSAAEEYEKAQHAVSLAEADVALAKARIGSARAEASLSRENLAQASIRAPFRGVVSEEYLQPGMVAGRTTPIVRLVSEERLLRFAIPEAWVGTIRPGHEVWVRAGGLLPLRGVVERISPELDTTSRQLKAEARLELSERARELLPLGAVVPVELAEPVPTGAVGPGAP</sequence>
<dbReference type="Proteomes" id="UP000217289">
    <property type="component" value="Chromosome"/>
</dbReference>
<comment type="similarity">
    <text evidence="1">Belongs to the membrane fusion protein (MFP) (TC 8.A.1) family.</text>
</comment>
<dbReference type="GO" id="GO:0015562">
    <property type="term" value="F:efflux transmembrane transporter activity"/>
    <property type="evidence" value="ECO:0007669"/>
    <property type="project" value="TreeGrafter"/>
</dbReference>
<reference evidence="4 5" key="1">
    <citation type="submission" date="2017-06" db="EMBL/GenBank/DDBJ databases">
        <authorList>
            <person name="Kim H.J."/>
            <person name="Triplett B.A."/>
        </authorList>
    </citation>
    <scope>NUCLEOTIDE SEQUENCE [LARGE SCALE GENOMIC DNA]</scope>
    <source>
        <strain evidence="4 5">DSM 14713</strain>
    </source>
</reference>
<evidence type="ECO:0000313" key="5">
    <source>
        <dbReference type="Proteomes" id="UP000217289"/>
    </source>
</evidence>
<accession>A0A250IPW7</accession>
<name>A0A250IPW7_9BACT</name>
<evidence type="ECO:0000259" key="2">
    <source>
        <dbReference type="Pfam" id="PF25954"/>
    </source>
</evidence>
<protein>
    <submittedName>
        <fullName evidence="4">Uncharacterized protein</fullName>
    </submittedName>
</protein>
<dbReference type="PANTHER" id="PTHR30469:SF15">
    <property type="entry name" value="HLYD FAMILY OF SECRETION PROTEINS"/>
    <property type="match status" value="1"/>
</dbReference>
<dbReference type="OrthoDB" id="5383074at2"/>
<dbReference type="GO" id="GO:1990281">
    <property type="term" value="C:efflux pump complex"/>
    <property type="evidence" value="ECO:0007669"/>
    <property type="project" value="TreeGrafter"/>
</dbReference>
<dbReference type="Gene3D" id="2.40.50.100">
    <property type="match status" value="1"/>
</dbReference>
<dbReference type="NCBIfam" id="TIGR01730">
    <property type="entry name" value="RND_mfp"/>
    <property type="match status" value="1"/>
</dbReference>
<proteinExistence type="inferred from homology"/>
<dbReference type="Pfam" id="PF25973">
    <property type="entry name" value="BSH_CzcB"/>
    <property type="match status" value="1"/>
</dbReference>
<organism evidence="4 5">
    <name type="scientific">Melittangium boletus DSM 14713</name>
    <dbReference type="NCBI Taxonomy" id="1294270"/>
    <lineage>
        <taxon>Bacteria</taxon>
        <taxon>Pseudomonadati</taxon>
        <taxon>Myxococcota</taxon>
        <taxon>Myxococcia</taxon>
        <taxon>Myxococcales</taxon>
        <taxon>Cystobacterineae</taxon>
        <taxon>Archangiaceae</taxon>
        <taxon>Melittangium</taxon>
    </lineage>
</organism>
<dbReference type="AlphaFoldDB" id="A0A250IPW7"/>
<dbReference type="SUPFAM" id="SSF111369">
    <property type="entry name" value="HlyD-like secretion proteins"/>
    <property type="match status" value="1"/>
</dbReference>
<feature type="domain" description="CzcB-like barrel-sandwich hybrid" evidence="3">
    <location>
        <begin position="51"/>
        <end position="200"/>
    </location>
</feature>
<evidence type="ECO:0000313" key="4">
    <source>
        <dbReference type="EMBL" id="ATB33280.1"/>
    </source>
</evidence>
<dbReference type="KEGG" id="mbd:MEBOL_006771"/>
<dbReference type="InterPro" id="IPR058647">
    <property type="entry name" value="BSH_CzcB-like"/>
</dbReference>
<evidence type="ECO:0000259" key="3">
    <source>
        <dbReference type="Pfam" id="PF25973"/>
    </source>
</evidence>
<dbReference type="Gene3D" id="2.40.30.170">
    <property type="match status" value="1"/>
</dbReference>
<dbReference type="EMBL" id="CP022163">
    <property type="protein sequence ID" value="ATB33280.1"/>
    <property type="molecule type" value="Genomic_DNA"/>
</dbReference>
<feature type="domain" description="CusB-like beta-barrel" evidence="2">
    <location>
        <begin position="209"/>
        <end position="276"/>
    </location>
</feature>
<gene>
    <name evidence="4" type="ORF">MEBOL_006771</name>
</gene>
<dbReference type="Pfam" id="PF25954">
    <property type="entry name" value="Beta-barrel_RND_2"/>
    <property type="match status" value="1"/>
</dbReference>
<dbReference type="Gene3D" id="1.10.287.470">
    <property type="entry name" value="Helix hairpin bin"/>
    <property type="match status" value="1"/>
</dbReference>
<keyword evidence="5" id="KW-1185">Reference proteome</keyword>
<dbReference type="InterPro" id="IPR058792">
    <property type="entry name" value="Beta-barrel_RND_2"/>
</dbReference>
<evidence type="ECO:0000256" key="1">
    <source>
        <dbReference type="ARBA" id="ARBA00009477"/>
    </source>
</evidence>
<dbReference type="PANTHER" id="PTHR30469">
    <property type="entry name" value="MULTIDRUG RESISTANCE PROTEIN MDTA"/>
    <property type="match status" value="1"/>
</dbReference>